<dbReference type="AlphaFoldDB" id="A0A174VPL9"/>
<feature type="transmembrane region" description="Helical" evidence="1">
    <location>
        <begin position="37"/>
        <end position="56"/>
    </location>
</feature>
<keyword evidence="1" id="KW-0812">Transmembrane</keyword>
<feature type="transmembrane region" description="Helical" evidence="1">
    <location>
        <begin position="83"/>
        <end position="104"/>
    </location>
</feature>
<reference evidence="3 4" key="1">
    <citation type="submission" date="2019-09" db="EMBL/GenBank/DDBJ databases">
        <title>Draft genome sequencing of Hungatella hathewayi 123Y-2.</title>
        <authorList>
            <person name="Lv Q."/>
            <person name="Li S."/>
        </authorList>
    </citation>
    <scope>NUCLEOTIDE SEQUENCE [LARGE SCALE GENOMIC DNA]</scope>
    <source>
        <strain evidence="3 4">123Y-2</strain>
    </source>
</reference>
<feature type="transmembrane region" description="Helical" evidence="1">
    <location>
        <begin position="184"/>
        <end position="204"/>
    </location>
</feature>
<feature type="transmembrane region" description="Helical" evidence="1">
    <location>
        <begin position="12"/>
        <end position="31"/>
    </location>
</feature>
<dbReference type="RefSeq" id="WP_006776677.1">
    <property type="nucleotide sequence ID" value="NZ_BQNJ01000002.1"/>
</dbReference>
<feature type="transmembrane region" description="Helical" evidence="1">
    <location>
        <begin position="124"/>
        <end position="145"/>
    </location>
</feature>
<dbReference type="OrthoDB" id="1655186at2"/>
<dbReference type="EMBL" id="WNME01000003">
    <property type="protein sequence ID" value="MUB62494.1"/>
    <property type="molecule type" value="Genomic_DNA"/>
</dbReference>
<dbReference type="Proteomes" id="UP001055091">
    <property type="component" value="Unassembled WGS sequence"/>
</dbReference>
<dbReference type="EMBL" id="BQNJ01000002">
    <property type="protein sequence ID" value="GKH04647.1"/>
    <property type="molecule type" value="Genomic_DNA"/>
</dbReference>
<dbReference type="PANTHER" id="PTHR41309">
    <property type="entry name" value="MEMBRANE PROTEIN-RELATED"/>
    <property type="match status" value="1"/>
</dbReference>
<evidence type="ECO:0000313" key="3">
    <source>
        <dbReference type="EMBL" id="MUB62494.1"/>
    </source>
</evidence>
<dbReference type="PANTHER" id="PTHR41309:SF2">
    <property type="entry name" value="MEMBRANE PROTEIN"/>
    <property type="match status" value="1"/>
</dbReference>
<accession>A0A174VPL9</accession>
<proteinExistence type="predicted"/>
<dbReference type="GeneID" id="93150914"/>
<keyword evidence="1" id="KW-1133">Transmembrane helix</keyword>
<protein>
    <submittedName>
        <fullName evidence="3">ABC-2 transporter permease</fullName>
    </submittedName>
    <submittedName>
        <fullName evidence="2">Membrane protein</fullName>
    </submittedName>
</protein>
<comment type="caution">
    <text evidence="3">The sequence shown here is derived from an EMBL/GenBank/DDBJ whole genome shotgun (WGS) entry which is preliminary data.</text>
</comment>
<feature type="transmembrane region" description="Helical" evidence="1">
    <location>
        <begin position="152"/>
        <end position="172"/>
    </location>
</feature>
<dbReference type="Pfam" id="PF13346">
    <property type="entry name" value="ABC2_membrane_5"/>
    <property type="match status" value="1"/>
</dbReference>
<reference evidence="2" key="2">
    <citation type="submission" date="2022-01" db="EMBL/GenBank/DDBJ databases">
        <title>Novel bile acid biosynthetic pathways are enriched in the microbiome of centenarians.</title>
        <authorList>
            <person name="Sato Y."/>
            <person name="Atarashi K."/>
            <person name="Plichta R.D."/>
            <person name="Arai Y."/>
            <person name="Sasajima S."/>
            <person name="Kearney M.S."/>
            <person name="Suda W."/>
            <person name="Takeshita K."/>
            <person name="Sasaki T."/>
            <person name="Okamoto S."/>
            <person name="Skelly N.A."/>
            <person name="Okamura Y."/>
            <person name="Vlamakis H."/>
            <person name="Li Y."/>
            <person name="Tanoue T."/>
            <person name="Takei H."/>
            <person name="Nittono H."/>
            <person name="Narushima S."/>
            <person name="Irie J."/>
            <person name="Itoh H."/>
            <person name="Moriya K."/>
            <person name="Sugiura Y."/>
            <person name="Suematsu M."/>
            <person name="Moritoki N."/>
            <person name="Shibata S."/>
            <person name="Littman R.D."/>
            <person name="Fischbach A.M."/>
            <person name="Uwamino Y."/>
            <person name="Inoue T."/>
            <person name="Honda A."/>
            <person name="Hattori M."/>
            <person name="Murai T."/>
            <person name="Xavier J.R."/>
            <person name="Hirose N."/>
            <person name="Honda K."/>
        </authorList>
    </citation>
    <scope>NUCLEOTIDE SEQUENCE</scope>
    <source>
        <strain evidence="2">CE91-St55</strain>
    </source>
</reference>
<evidence type="ECO:0000313" key="4">
    <source>
        <dbReference type="Proteomes" id="UP000434223"/>
    </source>
</evidence>
<name>A0A174VPL9_9FIRM</name>
<evidence type="ECO:0000313" key="2">
    <source>
        <dbReference type="EMBL" id="GKH04647.1"/>
    </source>
</evidence>
<dbReference type="Proteomes" id="UP000434223">
    <property type="component" value="Unassembled WGS sequence"/>
</dbReference>
<dbReference type="InterPro" id="IPR025699">
    <property type="entry name" value="ABC2_memb-like"/>
</dbReference>
<gene>
    <name evidence="2" type="ORF">CE91St55_66280</name>
    <name evidence="3" type="ORF">GNE07_05340</name>
</gene>
<sequence length="214" mass="23838">MKGLLIKDYYILRQSIKSMLFILVVWSLVFLGGRKTGMFLIPMFIMVAGINVLNLFSYDRQTKWETYVLTLPVPRWKMVLEKYFYAVCISTFFGLIAVAVVAAAAAVKGMAMGPEFLLELLMNWLTGIVISFFYNSFSIPLTYWLGVEKARLIPSVLIAAAVFLFVAFASAYGSGFTVSEGTAAIAIAAGALGTVIMMVLSYFISVRIYKKKEF</sequence>
<keyword evidence="1" id="KW-0472">Membrane</keyword>
<organism evidence="3 4">
    <name type="scientific">Hungatella hathewayi</name>
    <dbReference type="NCBI Taxonomy" id="154046"/>
    <lineage>
        <taxon>Bacteria</taxon>
        <taxon>Bacillati</taxon>
        <taxon>Bacillota</taxon>
        <taxon>Clostridia</taxon>
        <taxon>Lachnospirales</taxon>
        <taxon>Lachnospiraceae</taxon>
        <taxon>Hungatella</taxon>
    </lineage>
</organism>
<evidence type="ECO:0000256" key="1">
    <source>
        <dbReference type="SAM" id="Phobius"/>
    </source>
</evidence>